<dbReference type="PROSITE" id="PS50005">
    <property type="entry name" value="TPR"/>
    <property type="match status" value="1"/>
</dbReference>
<evidence type="ECO:0000313" key="8">
    <source>
        <dbReference type="EMBL" id="RHH80796.1"/>
    </source>
</evidence>
<dbReference type="Proteomes" id="UP000283713">
    <property type="component" value="Unassembled WGS sequence"/>
</dbReference>
<evidence type="ECO:0000259" key="4">
    <source>
        <dbReference type="Pfam" id="PF25191"/>
    </source>
</evidence>
<evidence type="ECO:0000259" key="3">
    <source>
        <dbReference type="Pfam" id="PF14080"/>
    </source>
</evidence>
<dbReference type="InterPro" id="IPR019734">
    <property type="entry name" value="TPR_rpt"/>
</dbReference>
<dbReference type="EMBL" id="QSAI01000023">
    <property type="protein sequence ID" value="RGW46976.1"/>
    <property type="molecule type" value="Genomic_DNA"/>
</dbReference>
<sequence length="1871" mass="215743">MGLGFTIHTKIKDIEKFQQTVESQAVESGYNAEHDESSSTVSFCRLGDLFLNYQHEGEGNTDNVISVNGDCQTNMLGPGFHKAAIEFIDRLQQATRTRFEVEDETDYYTERDFEAMKKKHFHKWLAKLFEIIQEQKDKGSTSLLFCWDINKYYPQSDNGIVISPLGSFCLSEVVRRIREEGIESFADDFFIWNNSERDARFHRGMALNAMWEDCYFMPSERSEEDARINGYIISELETTASLDPSLPFPKKEYEELCRLHGCVPVPTDGIPPYETEFAIGYRRGIVNHKVGKIRFSLPGSYLEDTDEGTLVYYDAAADNWHTVRCTGYSTDGEPDFLDVEEEMIEEREFDGGKYRLYDMGIDQDSEDEEPYPVYSCHALCPNQYTLFTLCASRLEDLKKLSSEFLPTLVADQPIEPEKKQIIYTGENMNDELMEQIDEWHKAEKHQEIIDALEQIPEAERDFETTGFLARAYNNIEEYAKAAELLESVREEGAEDERWNFRMGYAQYFLNNYREALDYFSKARELNPEDEYTLSIIRQCNMHLPLTRRVKEFWNWFVENEEKLSGMMNPKSMEEADAFMEFISKGTNLISEDMHFNIGGDHEFTFSVEGWPDLFIIYPYIISCMPECLKGKWKFFPFNPGKVGSFAYRVHDTDVDMGKIMVKASYDEKRENFNIRYYDKNLCALPEENSDGNFHVILELVLGEGVSFKYVNGIERASGIEEGMIALSGLRQHIEETVKSHGHEFFENPKDVYTGYQLTPKESDELRFDVIVGSTCLSSIVADYYHGSTEIFDHANGFGAQALYIVFQNGAGEDNILNFRHDLEDRITEEILEPGNLGVITGGATGTEYSYIDLFVYNQQVFISTLLPLLDEYPEYSFYLSEFCRQGQLCRLSDSEPWKGESPDGISYSPGDDTFFSQIEEWNEKDEYTKSIRALEAIPEEQQDYRIKMLLVSAYENYAIIGDNDEGTERWKGDRVLLKAIRLMETVRDEGEKNANWNMRMAYAYQYLMRQEEKAIEYAKRWAELDPEDSSAKEVIEECMEEISKRENSSNVKESDTVEPCATSNTHIETRETENIELRDKNMDNRQKEAALAAMIAWLSHSQELGHKPAEIECTGTFVLHDMTYYIFKYKDTKDSEWLLGVNGGYEGDSLSDCGHTFSEMEPYDEKTAVKDATALVEMVRSYWMEQAKQAEEREKKAGTFVGFALLSDNSWDKEKYIRDLKEQWDITAEEKSDEERNPESLVFDVGDMMAAVSLMPAPVPNGEAEECAKNNYMWSEAEKTAKEHKAHIMVAVIGKEESLIERGKLYVKLLSVCCHQKNITGIYTSGVVFQPRFYEGFSGMMKEDSLPIYNWIWFGLYRTEKGISGYTYGMECFGKDEMEVLDVDADPSKVRDFLASMAGYVLEYDAVLNDGETIGFSAVDKHRITRGQGVALPDKVTLKISYGSEDDADGGPDFPDDTDEVMDDAEGHLEKFKEKDLPLDTITAYNHLAIYLRWCMVNDLMRDDFLEQFGDLVSRIKSGSADDDLRVFIKDNLNGQLTRFLFNKQGRAFADYYYGSYYGANETPFYPGDIDNHALDYFGPERYHSDEFKEEAYLFVPYDEDYYQAMSQRIDRRFANWQGLHIDKDTVEPDELARAFMDYLDCECTYFPSMSDDDPIMSAYTYAQRLGVREGFIPVLVNVDEGLWENIIGNSDPDSESSDDYTFNREKVNEFRRRLLEAPVMDGKSILDKLTGQDNDDIDEEPEGGFDNNRYSSYWNTDTNMTHPLILARIPVTEPWKIFAYLPFGNWNDCPANPELMAISKYWYEEYGAVPGTFTSDQLEYELPAPVPEDRAMEAAIQQYAFCPDMDQSCDGIGSLADTLRQSRIWYFWWD</sequence>
<dbReference type="InterPro" id="IPR057154">
    <property type="entry name" value="DUF7832"/>
</dbReference>
<evidence type="ECO:0000313" key="10">
    <source>
        <dbReference type="Proteomes" id="UP000283713"/>
    </source>
</evidence>
<dbReference type="InterPro" id="IPR025357">
    <property type="entry name" value="DUF4261"/>
</dbReference>
<evidence type="ECO:0000256" key="1">
    <source>
        <dbReference type="PROSITE-ProRule" id="PRU00339"/>
    </source>
</evidence>
<dbReference type="Proteomes" id="UP000285469">
    <property type="component" value="Unassembled WGS sequence"/>
</dbReference>
<dbReference type="EMBL" id="WDAX01000019">
    <property type="protein sequence ID" value="KAB6573766.1"/>
    <property type="molecule type" value="Genomic_DNA"/>
</dbReference>
<gene>
    <name evidence="8" type="ORF">DW193_07325</name>
    <name evidence="7" type="ORF">DWV70_13055</name>
    <name evidence="6" type="ORF">DXC44_04840</name>
    <name evidence="5" type="ORF">GAY76_09660</name>
</gene>
<organism evidence="6 9">
    <name type="scientific">Phocaeicola vulgatus</name>
    <name type="common">Bacteroides vulgatus</name>
    <dbReference type="NCBI Taxonomy" id="821"/>
    <lineage>
        <taxon>Bacteria</taxon>
        <taxon>Pseudomonadati</taxon>
        <taxon>Bacteroidota</taxon>
        <taxon>Bacteroidia</taxon>
        <taxon>Bacteroidales</taxon>
        <taxon>Bacteroidaceae</taxon>
        <taxon>Phocaeicola</taxon>
    </lineage>
</organism>
<comment type="caution">
    <text evidence="6">The sequence shown here is derived from an EMBL/GenBank/DDBJ whole genome shotgun (WGS) entry which is preliminary data.</text>
</comment>
<feature type="repeat" description="TPR" evidence="1">
    <location>
        <begin position="496"/>
        <end position="529"/>
    </location>
</feature>
<name>A0A3E4T983_PHOVU</name>
<accession>A0A3E4T983</accession>
<dbReference type="RefSeq" id="WP_117515205.1">
    <property type="nucleotide sequence ID" value="NZ_DAWEQP010000086.1"/>
</dbReference>
<feature type="domain" description="DUF4253" evidence="2">
    <location>
        <begin position="1767"/>
        <end position="1871"/>
    </location>
</feature>
<dbReference type="Pfam" id="PF14080">
    <property type="entry name" value="DUF4261"/>
    <property type="match status" value="1"/>
</dbReference>
<evidence type="ECO:0000259" key="2">
    <source>
        <dbReference type="Pfam" id="PF14062"/>
    </source>
</evidence>
<dbReference type="Proteomes" id="UP000462922">
    <property type="component" value="Unassembled WGS sequence"/>
</dbReference>
<dbReference type="Pfam" id="PF14062">
    <property type="entry name" value="DUF4253"/>
    <property type="match status" value="1"/>
</dbReference>
<evidence type="ECO:0000313" key="9">
    <source>
        <dbReference type="Proteomes" id="UP000261278"/>
    </source>
</evidence>
<reference evidence="9 10" key="1">
    <citation type="submission" date="2018-08" db="EMBL/GenBank/DDBJ databases">
        <title>A genome reference for cultivated species of the human gut microbiota.</title>
        <authorList>
            <person name="Zou Y."/>
            <person name="Xue W."/>
            <person name="Luo G."/>
        </authorList>
    </citation>
    <scope>NUCLEOTIDE SEQUENCE [LARGE SCALE GENOMIC DNA]</scope>
    <source>
        <strain evidence="7 11">AF12-25</strain>
        <strain evidence="8 10">AM16-6</strain>
        <strain evidence="6 9">TF05-18</strain>
    </source>
</reference>
<reference evidence="5 12" key="2">
    <citation type="journal article" date="2019" name="Nat. Med.">
        <title>A library of human gut bacterial isolates paired with longitudinal multiomics data enables mechanistic microbiome research.</title>
        <authorList>
            <person name="Poyet M."/>
            <person name="Groussin M."/>
            <person name="Gibbons S.M."/>
            <person name="Avila-Pacheco J."/>
            <person name="Jiang X."/>
            <person name="Kearney S.M."/>
            <person name="Perrotta A.R."/>
            <person name="Berdy B."/>
            <person name="Zhao S."/>
            <person name="Lieberman T.D."/>
            <person name="Swanson P.K."/>
            <person name="Smith M."/>
            <person name="Roesemann S."/>
            <person name="Alexander J.E."/>
            <person name="Rich S.A."/>
            <person name="Livny J."/>
            <person name="Vlamakis H."/>
            <person name="Clish C."/>
            <person name="Bullock K."/>
            <person name="Deik A."/>
            <person name="Scott J."/>
            <person name="Pierce K.A."/>
            <person name="Xavier R.J."/>
            <person name="Alm E.J."/>
        </authorList>
    </citation>
    <scope>NUCLEOTIDE SEQUENCE [LARGE SCALE GENOMIC DNA]</scope>
    <source>
        <strain evidence="5 12">BIOML-A110</strain>
    </source>
</reference>
<evidence type="ECO:0000313" key="12">
    <source>
        <dbReference type="Proteomes" id="UP000462922"/>
    </source>
</evidence>
<dbReference type="InterPro" id="IPR011990">
    <property type="entry name" value="TPR-like_helical_dom_sf"/>
</dbReference>
<dbReference type="InterPro" id="IPR025349">
    <property type="entry name" value="DUF4253"/>
</dbReference>
<dbReference type="SMART" id="SM00028">
    <property type="entry name" value="TPR"/>
    <property type="match status" value="2"/>
</dbReference>
<dbReference type="EMBL" id="QRKA01000009">
    <property type="protein sequence ID" value="RHH80796.1"/>
    <property type="molecule type" value="Genomic_DNA"/>
</dbReference>
<protein>
    <submittedName>
        <fullName evidence="6">DUF4253 domain-containing protein</fullName>
    </submittedName>
</protein>
<dbReference type="Pfam" id="PF25191">
    <property type="entry name" value="DUF7832"/>
    <property type="match status" value="1"/>
</dbReference>
<dbReference type="EMBL" id="QSSN01000004">
    <property type="protein sequence ID" value="RGL87698.1"/>
    <property type="molecule type" value="Genomic_DNA"/>
</dbReference>
<feature type="domain" description="DUF7832" evidence="4">
    <location>
        <begin position="1461"/>
        <end position="1584"/>
    </location>
</feature>
<dbReference type="SUPFAM" id="SSF48452">
    <property type="entry name" value="TPR-like"/>
    <property type="match status" value="1"/>
</dbReference>
<dbReference type="Gene3D" id="1.25.40.10">
    <property type="entry name" value="Tetratricopeptide repeat domain"/>
    <property type="match status" value="2"/>
</dbReference>
<evidence type="ECO:0000313" key="11">
    <source>
        <dbReference type="Proteomes" id="UP000285469"/>
    </source>
</evidence>
<keyword evidence="1" id="KW-0802">TPR repeat</keyword>
<evidence type="ECO:0000313" key="5">
    <source>
        <dbReference type="EMBL" id="KAB6573766.1"/>
    </source>
</evidence>
<evidence type="ECO:0000313" key="6">
    <source>
        <dbReference type="EMBL" id="RGL87698.1"/>
    </source>
</evidence>
<feature type="domain" description="DUF4261" evidence="3">
    <location>
        <begin position="1366"/>
        <end position="1440"/>
    </location>
</feature>
<dbReference type="Proteomes" id="UP000261278">
    <property type="component" value="Unassembled WGS sequence"/>
</dbReference>
<evidence type="ECO:0000313" key="7">
    <source>
        <dbReference type="EMBL" id="RGW46976.1"/>
    </source>
</evidence>
<proteinExistence type="predicted"/>